<comment type="caution">
    <text evidence="4">The sequence shown here is derived from an EMBL/GenBank/DDBJ whole genome shotgun (WGS) entry which is preliminary data.</text>
</comment>
<feature type="transmembrane region" description="Helical" evidence="2">
    <location>
        <begin position="188"/>
        <end position="209"/>
    </location>
</feature>
<keyword evidence="2" id="KW-0472">Membrane</keyword>
<dbReference type="OrthoDB" id="3536811at2759"/>
<dbReference type="AlphaFoldDB" id="A0A9P7YCC8"/>
<feature type="compositionally biased region" description="Low complexity" evidence="1">
    <location>
        <begin position="144"/>
        <end position="171"/>
    </location>
</feature>
<feature type="compositionally biased region" description="Basic and acidic residues" evidence="1">
    <location>
        <begin position="222"/>
        <end position="238"/>
    </location>
</feature>
<evidence type="ECO:0000256" key="2">
    <source>
        <dbReference type="SAM" id="Phobius"/>
    </source>
</evidence>
<dbReference type="Proteomes" id="UP000824998">
    <property type="component" value="Unassembled WGS sequence"/>
</dbReference>
<keyword evidence="2" id="KW-0812">Transmembrane</keyword>
<evidence type="ECO:0000256" key="1">
    <source>
        <dbReference type="SAM" id="MobiDB-lite"/>
    </source>
</evidence>
<feature type="region of interest" description="Disordered" evidence="1">
    <location>
        <begin position="144"/>
        <end position="174"/>
    </location>
</feature>
<feature type="signal peptide" evidence="3">
    <location>
        <begin position="1"/>
        <end position="22"/>
    </location>
</feature>
<proteinExistence type="predicted"/>
<feature type="chain" id="PRO_5040473338" description="Mid2 domain-containing protein" evidence="3">
    <location>
        <begin position="23"/>
        <end position="280"/>
    </location>
</feature>
<feature type="region of interest" description="Disordered" evidence="1">
    <location>
        <begin position="222"/>
        <end position="280"/>
    </location>
</feature>
<reference evidence="4" key="1">
    <citation type="journal article" date="2021" name="IMA Fungus">
        <title>Genomic characterization of three marine fungi, including Emericellopsis atlantica sp. nov. with signatures of a generalist lifestyle and marine biomass degradation.</title>
        <authorList>
            <person name="Hagestad O.C."/>
            <person name="Hou L."/>
            <person name="Andersen J.H."/>
            <person name="Hansen E.H."/>
            <person name="Altermark B."/>
            <person name="Li C."/>
            <person name="Kuhnert E."/>
            <person name="Cox R.J."/>
            <person name="Crous P.W."/>
            <person name="Spatafora J.W."/>
            <person name="Lail K."/>
            <person name="Amirebrahimi M."/>
            <person name="Lipzen A."/>
            <person name="Pangilinan J."/>
            <person name="Andreopoulos W."/>
            <person name="Hayes R.D."/>
            <person name="Ng V."/>
            <person name="Grigoriev I.V."/>
            <person name="Jackson S.A."/>
            <person name="Sutton T.D.S."/>
            <person name="Dobson A.D.W."/>
            <person name="Rama T."/>
        </authorList>
    </citation>
    <scope>NUCLEOTIDE SEQUENCE</scope>
    <source>
        <strain evidence="4">TRa018bII</strain>
    </source>
</reference>
<keyword evidence="2" id="KW-1133">Transmembrane helix</keyword>
<evidence type="ECO:0008006" key="6">
    <source>
        <dbReference type="Google" id="ProtNLM"/>
    </source>
</evidence>
<protein>
    <recommendedName>
        <fullName evidence="6">Mid2 domain-containing protein</fullName>
    </recommendedName>
</protein>
<name>A0A9P7YCC8_9HELO</name>
<evidence type="ECO:0000313" key="4">
    <source>
        <dbReference type="EMBL" id="KAG9231124.1"/>
    </source>
</evidence>
<sequence>MAAFSRVLLFASCIVPLALCQAARFQKPPEASAASSEPSTFPVHKVGDILEVTWTTSVDVVDLIINQITVDGSDGGSKFDLAFNNQFNFMIFKVNSTSAMAVGSSFNISSATVDRFGNIVSGLALTPSAVSTSHSGSLAMVATTSSIPSSSSTSTTSSPATTAESSKATPTIRAVESEREGIKIRVKVGLGVGLGGGGAAVIVGLAICYRLRKKCKKEEHVQAMNENKEPPEYKDKQHIPSTANDWTSPAELHGQPARTMHPSGLNAPSFQLDNPSELPS</sequence>
<gene>
    <name evidence="4" type="ORF">BJ875DRAFT_517948</name>
</gene>
<dbReference type="EMBL" id="MU251622">
    <property type="protein sequence ID" value="KAG9231124.1"/>
    <property type="molecule type" value="Genomic_DNA"/>
</dbReference>
<evidence type="ECO:0000313" key="5">
    <source>
        <dbReference type="Proteomes" id="UP000824998"/>
    </source>
</evidence>
<evidence type="ECO:0000256" key="3">
    <source>
        <dbReference type="SAM" id="SignalP"/>
    </source>
</evidence>
<organism evidence="4 5">
    <name type="scientific">Amylocarpus encephaloides</name>
    <dbReference type="NCBI Taxonomy" id="45428"/>
    <lineage>
        <taxon>Eukaryota</taxon>
        <taxon>Fungi</taxon>
        <taxon>Dikarya</taxon>
        <taxon>Ascomycota</taxon>
        <taxon>Pezizomycotina</taxon>
        <taxon>Leotiomycetes</taxon>
        <taxon>Helotiales</taxon>
        <taxon>Helotiales incertae sedis</taxon>
        <taxon>Amylocarpus</taxon>
    </lineage>
</organism>
<keyword evidence="5" id="KW-1185">Reference proteome</keyword>
<accession>A0A9P7YCC8</accession>
<feature type="compositionally biased region" description="Polar residues" evidence="1">
    <location>
        <begin position="266"/>
        <end position="280"/>
    </location>
</feature>
<keyword evidence="3" id="KW-0732">Signal</keyword>